<dbReference type="Pfam" id="PF00175">
    <property type="entry name" value="NAD_binding_1"/>
    <property type="match status" value="1"/>
</dbReference>
<keyword evidence="2" id="KW-0288">FMN</keyword>
<dbReference type="InterPro" id="IPR017927">
    <property type="entry name" value="FAD-bd_FR_type"/>
</dbReference>
<dbReference type="Gene3D" id="2.40.30.10">
    <property type="entry name" value="Translation factors"/>
    <property type="match status" value="1"/>
</dbReference>
<dbReference type="Pfam" id="PF00258">
    <property type="entry name" value="Flavodoxin_1"/>
    <property type="match status" value="1"/>
</dbReference>
<organism evidence="7 8">
    <name type="scientific">Uliginosibacterium paludis</name>
    <dbReference type="NCBI Taxonomy" id="1615952"/>
    <lineage>
        <taxon>Bacteria</taxon>
        <taxon>Pseudomonadati</taxon>
        <taxon>Pseudomonadota</taxon>
        <taxon>Betaproteobacteria</taxon>
        <taxon>Rhodocyclales</taxon>
        <taxon>Zoogloeaceae</taxon>
        <taxon>Uliginosibacterium</taxon>
    </lineage>
</organism>
<evidence type="ECO:0000256" key="4">
    <source>
        <dbReference type="ARBA" id="ARBA00023797"/>
    </source>
</evidence>
<gene>
    <name evidence="7" type="ORF">ABVT11_01795</name>
</gene>
<dbReference type="InterPro" id="IPR001433">
    <property type="entry name" value="OxRdtase_FAD/NAD-bd"/>
</dbReference>
<evidence type="ECO:0000313" key="7">
    <source>
        <dbReference type="EMBL" id="MET1488544.1"/>
    </source>
</evidence>
<dbReference type="Gene3D" id="3.40.50.360">
    <property type="match status" value="1"/>
</dbReference>
<comment type="caution">
    <text evidence="7">The sequence shown here is derived from an EMBL/GenBank/DDBJ whole genome shotgun (WGS) entry which is preliminary data.</text>
</comment>
<dbReference type="EC" id="1.6.2.4" evidence="4"/>
<dbReference type="PANTHER" id="PTHR19384:SF17">
    <property type="entry name" value="NADPH--CYTOCHROME P450 REDUCTASE"/>
    <property type="match status" value="1"/>
</dbReference>
<keyword evidence="3" id="KW-0813">Transport</keyword>
<evidence type="ECO:0000259" key="6">
    <source>
        <dbReference type="PROSITE" id="PS51384"/>
    </source>
</evidence>
<dbReference type="EMBL" id="JBEWLZ010000001">
    <property type="protein sequence ID" value="MET1488544.1"/>
    <property type="molecule type" value="Genomic_DNA"/>
</dbReference>
<keyword evidence="3" id="KW-0249">Electron transport</keyword>
<dbReference type="InterPro" id="IPR008254">
    <property type="entry name" value="Flavodoxin/NO_synth"/>
</dbReference>
<keyword evidence="1" id="KW-0285">Flavoprotein</keyword>
<feature type="domain" description="FAD-binding FR-type" evidence="6">
    <location>
        <begin position="210"/>
        <end position="321"/>
    </location>
</feature>
<keyword evidence="8" id="KW-1185">Reference proteome</keyword>
<evidence type="ECO:0000259" key="5">
    <source>
        <dbReference type="PROSITE" id="PS50902"/>
    </source>
</evidence>
<dbReference type="PRINTS" id="PR00369">
    <property type="entry name" value="FLAVODOXIN"/>
</dbReference>
<proteinExistence type="predicted"/>
<dbReference type="SUPFAM" id="SSF52343">
    <property type="entry name" value="Ferredoxin reductase-like, C-terminal NADP-linked domain"/>
    <property type="match status" value="1"/>
</dbReference>
<dbReference type="Gene3D" id="3.40.50.80">
    <property type="entry name" value="Nucleotide-binding domain of ferredoxin-NADP reductase (FNR) module"/>
    <property type="match status" value="1"/>
</dbReference>
<evidence type="ECO:0000256" key="2">
    <source>
        <dbReference type="ARBA" id="ARBA00022643"/>
    </source>
</evidence>
<feature type="domain" description="Flavodoxin-like" evidence="5">
    <location>
        <begin position="58"/>
        <end position="195"/>
    </location>
</feature>
<accession>A0ABV2CKW5</accession>
<reference evidence="7 8" key="1">
    <citation type="submission" date="2024-07" db="EMBL/GenBank/DDBJ databases">
        <title>Uliginosibacterium paludis KCTC:42655.</title>
        <authorList>
            <person name="Kim M.K."/>
        </authorList>
    </citation>
    <scope>NUCLEOTIDE SEQUENCE [LARGE SCALE GENOMIC DNA]</scope>
    <source>
        <strain evidence="7 8">KCTC 42655</strain>
    </source>
</reference>
<dbReference type="PANTHER" id="PTHR19384">
    <property type="entry name" value="NITRIC OXIDE SYNTHASE-RELATED"/>
    <property type="match status" value="1"/>
</dbReference>
<dbReference type="InterPro" id="IPR029039">
    <property type="entry name" value="Flavoprotein-like_sf"/>
</dbReference>
<dbReference type="InterPro" id="IPR039261">
    <property type="entry name" value="FNR_nucleotide-bd"/>
</dbReference>
<evidence type="ECO:0000313" key="8">
    <source>
        <dbReference type="Proteomes" id="UP001548590"/>
    </source>
</evidence>
<dbReference type="InterPro" id="IPR001094">
    <property type="entry name" value="Flavdoxin-like"/>
</dbReference>
<dbReference type="PROSITE" id="PS51384">
    <property type="entry name" value="FAD_FR"/>
    <property type="match status" value="1"/>
</dbReference>
<dbReference type="InterPro" id="IPR017938">
    <property type="entry name" value="Riboflavin_synthase-like_b-brl"/>
</dbReference>
<evidence type="ECO:0000256" key="1">
    <source>
        <dbReference type="ARBA" id="ARBA00022630"/>
    </source>
</evidence>
<dbReference type="Proteomes" id="UP001548590">
    <property type="component" value="Unassembled WGS sequence"/>
</dbReference>
<dbReference type="InterPro" id="IPR001709">
    <property type="entry name" value="Flavoprot_Pyr_Nucl_cyt_Rdtase"/>
</dbReference>
<sequence>MNTFTLFGQEGWRLVGALALVLAYLALCARLYCRSHPGNLSCQSFMPVRRGSGQAPAVCIVYASQTGQAQAIAEQSARALASSDVPVRLYRFEQDWLAEAARASCVLFVVSTSGEGDAPDHAASAWRRLCASDAGLAGVRHGVLALGDRQYTRFCGFGRELDQWLASRGAAQAFERIELDRLDAVGLARWQAEVGRRGARVELPLAAQVVPSEDWRFIDRVHLNKGSAGAPMCRVRVAPAAGRAHWQAGDLLDVVIPGGDGHPRSYSIANCDTDGVVELIVRSHFREDGSAGEASAWLNERASADALLKAGVRHNPSFHLDASPQTPLILIGAGSGLAGLRSHLQARAKALADRQTAAPALSAWLVYGERSAAFDAMCSEEFDAMLSTGALSRLDRVFSRDTPDAPYVQHRLLTEQDRVRQWVEAGAIVLVCGSAGAMARGVDEALGRILGREQVAQLLEAGRIRRDVF</sequence>
<dbReference type="SUPFAM" id="SSF52218">
    <property type="entry name" value="Flavoproteins"/>
    <property type="match status" value="1"/>
</dbReference>
<dbReference type="PRINTS" id="PR00371">
    <property type="entry name" value="FPNCR"/>
</dbReference>
<dbReference type="RefSeq" id="WP_345926755.1">
    <property type="nucleotide sequence ID" value="NZ_JBDIVF010000003.1"/>
</dbReference>
<protein>
    <recommendedName>
        <fullName evidence="4">NADPH--hemoprotein reductase</fullName>
        <ecNumber evidence="4">1.6.2.4</ecNumber>
    </recommendedName>
</protein>
<evidence type="ECO:0000256" key="3">
    <source>
        <dbReference type="ARBA" id="ARBA00022982"/>
    </source>
</evidence>
<name>A0ABV2CKW5_9RHOO</name>
<dbReference type="PROSITE" id="PS50902">
    <property type="entry name" value="FLAVODOXIN_LIKE"/>
    <property type="match status" value="1"/>
</dbReference>
<dbReference type="SUPFAM" id="SSF63380">
    <property type="entry name" value="Riboflavin synthase domain-like"/>
    <property type="match status" value="1"/>
</dbReference>